<evidence type="ECO:0000256" key="1">
    <source>
        <dbReference type="SAM" id="Phobius"/>
    </source>
</evidence>
<evidence type="ECO:0000313" key="2">
    <source>
        <dbReference type="EMBL" id="MFC3974957.1"/>
    </source>
</evidence>
<proteinExistence type="predicted"/>
<feature type="transmembrane region" description="Helical" evidence="1">
    <location>
        <begin position="232"/>
        <end position="251"/>
    </location>
</feature>
<feature type="transmembrane region" description="Helical" evidence="1">
    <location>
        <begin position="186"/>
        <end position="203"/>
    </location>
</feature>
<gene>
    <name evidence="2" type="ORF">ACFOUP_01080</name>
</gene>
<dbReference type="EMBL" id="JBHSAV010000003">
    <property type="protein sequence ID" value="MFC3974957.1"/>
    <property type="molecule type" value="Genomic_DNA"/>
</dbReference>
<feature type="transmembrane region" description="Helical" evidence="1">
    <location>
        <begin position="159"/>
        <end position="179"/>
    </location>
</feature>
<feature type="transmembrane region" description="Helical" evidence="1">
    <location>
        <begin position="115"/>
        <end position="133"/>
    </location>
</feature>
<comment type="caution">
    <text evidence="2">The sequence shown here is derived from an EMBL/GenBank/DDBJ whole genome shotgun (WGS) entry which is preliminary data.</text>
</comment>
<accession>A0ABV8EG06</accession>
<evidence type="ECO:0008006" key="4">
    <source>
        <dbReference type="Google" id="ProtNLM"/>
    </source>
</evidence>
<evidence type="ECO:0000313" key="3">
    <source>
        <dbReference type="Proteomes" id="UP001595766"/>
    </source>
</evidence>
<dbReference type="Proteomes" id="UP001595766">
    <property type="component" value="Unassembled WGS sequence"/>
</dbReference>
<name>A0ABV8EG06_9BACT</name>
<keyword evidence="1" id="KW-0812">Transmembrane</keyword>
<feature type="transmembrane region" description="Helical" evidence="1">
    <location>
        <begin position="34"/>
        <end position="55"/>
    </location>
</feature>
<sequence length="421" mass="48870">MLSLISSILLLLIFAKLLFATYKKFVQGFFSVSYPAVAALFFFYGLPVILDFSFGPADFSGYKGFSLALDSENAAVYYNLYLSYVCIIFYRYIIKTEDNYNILNFNLIYHTLYKYRYLLWIMMLTPIIMVFIANNPENYLNYQAVLKFRSEEFKESHALVFRFALLSVVSGAFLIYFIANKNDTSIVFKLVLYLFLLFLAFWVDGKRGIFFKYFFMLLTAGVLVGKIRPKKILRYVFSGLIVLTSIVFAYGKDFASNSNYSRSLYGALRLNIGRDHTVKYTLYKEFVEGGKILQYRGQSFLFDLLFFVPRSIWPEKPYPYAVYYVSSVLNFPPEPIGWSFTTSILEEMISNFGFIGIFLAPFFLIWICKVGDGSKNLFLKILSIVVVVFFQFTQLAAFMPLFVIFLIIYFKNTIVKKGIKT</sequence>
<keyword evidence="1" id="KW-1133">Transmembrane helix</keyword>
<dbReference type="RefSeq" id="WP_241294000.1">
    <property type="nucleotide sequence ID" value="NZ_JAKZGR010000006.1"/>
</dbReference>
<keyword evidence="1" id="KW-0472">Membrane</keyword>
<organism evidence="2 3">
    <name type="scientific">Belliella kenyensis</name>
    <dbReference type="NCBI Taxonomy" id="1472724"/>
    <lineage>
        <taxon>Bacteria</taxon>
        <taxon>Pseudomonadati</taxon>
        <taxon>Bacteroidota</taxon>
        <taxon>Cytophagia</taxon>
        <taxon>Cytophagales</taxon>
        <taxon>Cyclobacteriaceae</taxon>
        <taxon>Belliella</taxon>
    </lineage>
</organism>
<reference evidence="3" key="1">
    <citation type="journal article" date="2019" name="Int. J. Syst. Evol. Microbiol.">
        <title>The Global Catalogue of Microorganisms (GCM) 10K type strain sequencing project: providing services to taxonomists for standard genome sequencing and annotation.</title>
        <authorList>
            <consortium name="The Broad Institute Genomics Platform"/>
            <consortium name="The Broad Institute Genome Sequencing Center for Infectious Disease"/>
            <person name="Wu L."/>
            <person name="Ma J."/>
        </authorList>
    </citation>
    <scope>NUCLEOTIDE SEQUENCE [LARGE SCALE GENOMIC DNA]</scope>
    <source>
        <strain evidence="3">CECT 8551</strain>
    </source>
</reference>
<feature type="transmembrane region" description="Helical" evidence="1">
    <location>
        <begin position="6"/>
        <end position="22"/>
    </location>
</feature>
<protein>
    <recommendedName>
        <fullName evidence="4">Oligosaccharide repeat unit polymerase</fullName>
    </recommendedName>
</protein>
<feature type="transmembrane region" description="Helical" evidence="1">
    <location>
        <begin position="209"/>
        <end position="225"/>
    </location>
</feature>
<feature type="transmembrane region" description="Helical" evidence="1">
    <location>
        <begin position="348"/>
        <end position="368"/>
    </location>
</feature>
<feature type="transmembrane region" description="Helical" evidence="1">
    <location>
        <begin position="75"/>
        <end position="94"/>
    </location>
</feature>
<feature type="transmembrane region" description="Helical" evidence="1">
    <location>
        <begin position="377"/>
        <end position="410"/>
    </location>
</feature>
<keyword evidence="3" id="KW-1185">Reference proteome</keyword>